<dbReference type="eggNOG" id="ENOG50339ZH">
    <property type="taxonomic scope" value="Bacteria"/>
</dbReference>
<evidence type="ECO:0000313" key="3">
    <source>
        <dbReference type="EMBL" id="KGE04472.1"/>
    </source>
</evidence>
<evidence type="ECO:0000259" key="2">
    <source>
        <dbReference type="PROSITE" id="PS51465"/>
    </source>
</evidence>
<dbReference type="PROSITE" id="PS51257">
    <property type="entry name" value="PROKAR_LIPOPROTEIN"/>
    <property type="match status" value="1"/>
</dbReference>
<evidence type="ECO:0000256" key="1">
    <source>
        <dbReference type="SAM" id="SignalP"/>
    </source>
</evidence>
<evidence type="ECO:0000313" key="4">
    <source>
        <dbReference type="Proteomes" id="UP000029640"/>
    </source>
</evidence>
<gene>
    <name evidence="3" type="ORF">HRUBRA_00937</name>
</gene>
<feature type="chain" id="PRO_5001920065" description="Kazal-like domain-containing protein" evidence="1">
    <location>
        <begin position="18"/>
        <end position="90"/>
    </location>
</feature>
<dbReference type="OrthoDB" id="5298703at2"/>
<dbReference type="HOGENOM" id="CLU_172315_0_0_6"/>
<name>A0A095VSN4_9GAMM</name>
<feature type="signal peptide" evidence="1">
    <location>
        <begin position="1"/>
        <end position="17"/>
    </location>
</feature>
<dbReference type="RefSeq" id="WP_035517593.1">
    <property type="nucleotide sequence ID" value="NZ_KN234784.1"/>
</dbReference>
<feature type="domain" description="Kazal-like" evidence="2">
    <location>
        <begin position="26"/>
        <end position="81"/>
    </location>
</feature>
<proteinExistence type="predicted"/>
<dbReference type="AlphaFoldDB" id="A0A095VSN4"/>
<dbReference type="EMBL" id="AUVB01000025">
    <property type="protein sequence ID" value="KGE04472.1"/>
    <property type="molecule type" value="Genomic_DNA"/>
</dbReference>
<dbReference type="Proteomes" id="UP000029640">
    <property type="component" value="Unassembled WGS sequence"/>
</dbReference>
<accession>A0A095VSN4</accession>
<dbReference type="STRING" id="1265313.HRUBRA_00937"/>
<protein>
    <recommendedName>
        <fullName evidence="2">Kazal-like domain-containing protein</fullName>
    </recommendedName>
</protein>
<dbReference type="Gene3D" id="3.30.60.30">
    <property type="match status" value="1"/>
</dbReference>
<organism evidence="3 4">
    <name type="scientific">Pseudohaliea rubra DSM 19751</name>
    <dbReference type="NCBI Taxonomy" id="1265313"/>
    <lineage>
        <taxon>Bacteria</taxon>
        <taxon>Pseudomonadati</taxon>
        <taxon>Pseudomonadota</taxon>
        <taxon>Gammaproteobacteria</taxon>
        <taxon>Cellvibrionales</taxon>
        <taxon>Halieaceae</taxon>
        <taxon>Pseudohaliea</taxon>
    </lineage>
</organism>
<keyword evidence="4" id="KW-1185">Reference proteome</keyword>
<comment type="caution">
    <text evidence="3">The sequence shown here is derived from an EMBL/GenBank/DDBJ whole genome shotgun (WGS) entry which is preliminary data.</text>
</comment>
<dbReference type="PROSITE" id="PS51465">
    <property type="entry name" value="KAZAL_2"/>
    <property type="match status" value="1"/>
</dbReference>
<reference evidence="3 4" key="1">
    <citation type="journal article" date="2014" name="Genome Announc.">
        <title>Genome Sequence of Gammaproteobacterial Pseudohaliea rubra Type Strain DSM 19751, Isolated from Coastal Seawater of the Mediterranean Sea.</title>
        <authorList>
            <person name="Spring S."/>
            <person name="Fiebig A."/>
            <person name="Riedel T."/>
            <person name="Goker M."/>
            <person name="Klenk H.P."/>
        </authorList>
    </citation>
    <scope>NUCLEOTIDE SEQUENCE [LARGE SCALE GENOMIC DNA]</scope>
    <source>
        <strain evidence="3 4">DSM 19751</strain>
    </source>
</reference>
<dbReference type="InterPro" id="IPR002350">
    <property type="entry name" value="Kazal_dom"/>
</dbReference>
<keyword evidence="1" id="KW-0732">Signal</keyword>
<sequence length="90" mass="9049">MRRAGIAILALALGGCAAPRDPAPASDPVTACTEPRPQVCTMVYDPVCATLYAGGRADYASPCNACADDAVAAWERGSCEDADASGAGDD</sequence>